<proteinExistence type="predicted"/>
<reference evidence="1" key="1">
    <citation type="submission" date="2015-06" db="UniProtKB">
        <authorList>
            <consortium name="EnsemblPlants"/>
        </authorList>
    </citation>
    <scope>IDENTIFICATION</scope>
</reference>
<protein>
    <recommendedName>
        <fullName evidence="2">Aminotransferase-like plant mobile domain-containing protein</fullName>
    </recommendedName>
</protein>
<name>M8AWF5_AEGTA</name>
<accession>M8AWF5</accession>
<dbReference type="PANTHER" id="PTHR34835:SF87">
    <property type="entry name" value="AMINOTRANSFERASE-LIKE PLANT MOBILE DOMAIN-CONTAINING PROTEIN"/>
    <property type="match status" value="1"/>
</dbReference>
<dbReference type="PANTHER" id="PTHR34835">
    <property type="entry name" value="OS07G0283600 PROTEIN-RELATED"/>
    <property type="match status" value="1"/>
</dbReference>
<organism evidence="1">
    <name type="scientific">Aegilops tauschii</name>
    <name type="common">Tausch's goatgrass</name>
    <name type="synonym">Aegilops squarrosa</name>
    <dbReference type="NCBI Taxonomy" id="37682"/>
    <lineage>
        <taxon>Eukaryota</taxon>
        <taxon>Viridiplantae</taxon>
        <taxon>Streptophyta</taxon>
        <taxon>Embryophyta</taxon>
        <taxon>Tracheophyta</taxon>
        <taxon>Spermatophyta</taxon>
        <taxon>Magnoliopsida</taxon>
        <taxon>Liliopsida</taxon>
        <taxon>Poales</taxon>
        <taxon>Poaceae</taxon>
        <taxon>BOP clade</taxon>
        <taxon>Pooideae</taxon>
        <taxon>Triticodae</taxon>
        <taxon>Triticeae</taxon>
        <taxon>Triticinae</taxon>
        <taxon>Aegilops</taxon>
    </lineage>
</organism>
<dbReference type="AlphaFoldDB" id="M8AWF5"/>
<dbReference type="EnsemblPlants" id="EMT08772">
    <property type="protein sequence ID" value="EMT08772"/>
    <property type="gene ID" value="F775_23252"/>
</dbReference>
<evidence type="ECO:0008006" key="2">
    <source>
        <dbReference type="Google" id="ProtNLM"/>
    </source>
</evidence>
<evidence type="ECO:0000313" key="1">
    <source>
        <dbReference type="EnsemblPlants" id="EMT08772"/>
    </source>
</evidence>
<sequence length="157" mass="17980">MSTSNESLLKKRNIQELHMAELSDDKIYKKKKAVILDHLNKFLVFISNLTDDQKNILQTIPTNETVQFTNTFLQSATPTTEQLFSMITPTITEEAFSRIFLLLTLSILIAPNSKGLLSKKFFSALVDIDSVPKYNWCLFALSFLVHQIRKSDIRINP</sequence>